<accession>A0A5N4DQS4</accession>
<dbReference type="CDD" id="cd07765">
    <property type="entry name" value="KRAB_A-box"/>
    <property type="match status" value="3"/>
</dbReference>
<keyword evidence="4" id="KW-1185">Reference proteome</keyword>
<dbReference type="InterPro" id="IPR036051">
    <property type="entry name" value="KRAB_dom_sf"/>
</dbReference>
<dbReference type="SMART" id="SM00349">
    <property type="entry name" value="KRAB"/>
    <property type="match status" value="3"/>
</dbReference>
<dbReference type="EMBL" id="JWIN03000009">
    <property type="protein sequence ID" value="KAB1273528.1"/>
    <property type="molecule type" value="Genomic_DNA"/>
</dbReference>
<evidence type="ECO:0000259" key="2">
    <source>
        <dbReference type="PROSITE" id="PS50805"/>
    </source>
</evidence>
<reference evidence="3 4" key="2">
    <citation type="journal article" date="2019" name="Mol. Ecol. Resour.">
        <title>Improving Illumina assemblies with Hi-C and long reads: an example with the North African dromedary.</title>
        <authorList>
            <person name="Elbers J.P."/>
            <person name="Rogers M.F."/>
            <person name="Perelman P.L."/>
            <person name="Proskuryakova A.A."/>
            <person name="Serdyukova N.A."/>
            <person name="Johnson W.E."/>
            <person name="Horin P."/>
            <person name="Corander J."/>
            <person name="Murphy D."/>
            <person name="Burger P.A."/>
        </authorList>
    </citation>
    <scope>NUCLEOTIDE SEQUENCE [LARGE SCALE GENOMIC DNA]</scope>
    <source>
        <strain evidence="3">Drom800</strain>
        <tissue evidence="3">Blood</tissue>
    </source>
</reference>
<dbReference type="EMBL" id="JWIN03000009">
    <property type="protein sequence ID" value="KAB1273531.1"/>
    <property type="molecule type" value="Genomic_DNA"/>
</dbReference>
<dbReference type="PANTHER" id="PTHR23232:SF161">
    <property type="entry name" value="KRAB DOMAIN-CONTAINING PROTEIN"/>
    <property type="match status" value="1"/>
</dbReference>
<evidence type="ECO:0000256" key="1">
    <source>
        <dbReference type="SAM" id="MobiDB-lite"/>
    </source>
</evidence>
<feature type="region of interest" description="Disordered" evidence="1">
    <location>
        <begin position="148"/>
        <end position="217"/>
    </location>
</feature>
<dbReference type="STRING" id="9838.ENSCDRP00005001130"/>
<dbReference type="Gene3D" id="6.10.140.140">
    <property type="match status" value="3"/>
</dbReference>
<dbReference type="PROSITE" id="PS50805">
    <property type="entry name" value="KRAB"/>
    <property type="match status" value="3"/>
</dbReference>
<feature type="domain" description="KRAB" evidence="2">
    <location>
        <begin position="8"/>
        <end position="78"/>
    </location>
</feature>
<dbReference type="Pfam" id="PF01352">
    <property type="entry name" value="KRAB"/>
    <property type="match status" value="3"/>
</dbReference>
<dbReference type="AlphaFoldDB" id="A0A5N4DQS4"/>
<organism evidence="3 4">
    <name type="scientific">Camelus dromedarius</name>
    <name type="common">Dromedary</name>
    <name type="synonym">Arabian camel</name>
    <dbReference type="NCBI Taxonomy" id="9838"/>
    <lineage>
        <taxon>Eukaryota</taxon>
        <taxon>Metazoa</taxon>
        <taxon>Chordata</taxon>
        <taxon>Craniata</taxon>
        <taxon>Vertebrata</taxon>
        <taxon>Euteleostomi</taxon>
        <taxon>Mammalia</taxon>
        <taxon>Eutheria</taxon>
        <taxon>Laurasiatheria</taxon>
        <taxon>Artiodactyla</taxon>
        <taxon>Tylopoda</taxon>
        <taxon>Camelidae</taxon>
        <taxon>Camelus</taxon>
    </lineage>
</organism>
<evidence type="ECO:0000313" key="4">
    <source>
        <dbReference type="Proteomes" id="UP000299084"/>
    </source>
</evidence>
<gene>
    <name evidence="3" type="ORF">Cadr_000012128</name>
</gene>
<evidence type="ECO:0000313" key="3">
    <source>
        <dbReference type="EMBL" id="KAB1273528.1"/>
    </source>
</evidence>
<sequence>MIKDQGSLTLEDVAVDFTWEEWQLLAPAQKALYRDVMLENYSHLVSVGYQASKTDVLSRLGRGELWTVEDEICGQICPGELEILLETLSFKDVAVDFTWEEWQLLAPAQKALYRDVMLENYSHLLSVGYQVRRPDALAELERGEDLWAREEETGSGPCPGEGGPQAGSGRYGPARQKRRGGRGHAASQSGARSRNSEVRQRSEVLYGFPGPSRSASLGTAEERFPIESGFGRGLSLLSLPVVPGEVWDQELLTLEDVAVDFTWDEWQLLGPTQRDLYRDVMLENYNNLVSLGYQDPNPDTLSKLKHGAEPWIIEDGIHNGSCPGEKQESWQSSTRALPKPKVSEEQATMQ</sequence>
<comment type="caution">
    <text evidence="3">The sequence shown here is derived from an EMBL/GenBank/DDBJ whole genome shotgun (WGS) entry which is preliminary data.</text>
</comment>
<dbReference type="SUPFAM" id="SSF109640">
    <property type="entry name" value="KRAB domain (Kruppel-associated box)"/>
    <property type="match status" value="3"/>
</dbReference>
<proteinExistence type="predicted"/>
<name>A0A5N4DQS4_CAMDR</name>
<dbReference type="Proteomes" id="UP000299084">
    <property type="component" value="Unassembled WGS sequence"/>
</dbReference>
<dbReference type="GO" id="GO:0006355">
    <property type="term" value="P:regulation of DNA-templated transcription"/>
    <property type="evidence" value="ECO:0007669"/>
    <property type="project" value="InterPro"/>
</dbReference>
<feature type="domain" description="KRAB" evidence="2">
    <location>
        <begin position="252"/>
        <end position="323"/>
    </location>
</feature>
<feature type="compositionally biased region" description="Gly residues" evidence="1">
    <location>
        <begin position="157"/>
        <end position="170"/>
    </location>
</feature>
<dbReference type="InterPro" id="IPR001909">
    <property type="entry name" value="KRAB"/>
</dbReference>
<dbReference type="PANTHER" id="PTHR23232">
    <property type="entry name" value="KRAB DOMAIN C2H2 ZINC FINGER"/>
    <property type="match status" value="1"/>
</dbReference>
<dbReference type="EMBL" id="JWIN03000009">
    <property type="protein sequence ID" value="KAB1273529.1"/>
    <property type="molecule type" value="Genomic_DNA"/>
</dbReference>
<dbReference type="InterPro" id="IPR050169">
    <property type="entry name" value="Krueppel_C2H2_ZnF"/>
</dbReference>
<reference evidence="3" key="1">
    <citation type="submission" date="2014-12" db="EMBL/GenBank/DDBJ databases">
        <authorList>
            <person name="Fitak R."/>
            <person name="Mohandesan E."/>
            <person name="Burger P.A."/>
            <person name="Jukka C."/>
        </authorList>
    </citation>
    <scope>NUCLEOTIDE SEQUENCE</scope>
    <source>
        <strain evidence="3">Drom800</strain>
        <tissue evidence="3">Blood</tissue>
    </source>
</reference>
<protein>
    <submittedName>
        <fullName evidence="3">Zinc finger protein 613</fullName>
    </submittedName>
</protein>
<feature type="region of interest" description="Disordered" evidence="1">
    <location>
        <begin position="317"/>
        <end position="350"/>
    </location>
</feature>
<feature type="domain" description="KRAB" evidence="2">
    <location>
        <begin position="88"/>
        <end position="159"/>
    </location>
</feature>